<keyword evidence="7" id="KW-0808">Transferase</keyword>
<dbReference type="Proteomes" id="UP001500902">
    <property type="component" value="Unassembled WGS sequence"/>
</dbReference>
<comment type="caution">
    <text evidence="12">The sequence shown here is derived from an EMBL/GenBank/DDBJ whole genome shotgun (WGS) entry which is preliminary data.</text>
</comment>
<evidence type="ECO:0000313" key="12">
    <source>
        <dbReference type="EMBL" id="GAA3706548.1"/>
    </source>
</evidence>
<dbReference type="CDD" id="cd02440">
    <property type="entry name" value="AdoMet_MTases"/>
    <property type="match status" value="1"/>
</dbReference>
<evidence type="ECO:0000256" key="6">
    <source>
        <dbReference type="ARBA" id="ARBA00022603"/>
    </source>
</evidence>
<dbReference type="PANTHER" id="PTHR11579">
    <property type="entry name" value="PROTEIN-L-ISOASPARTATE O-METHYLTRANSFERASE"/>
    <property type="match status" value="1"/>
</dbReference>
<keyword evidence="13" id="KW-1185">Reference proteome</keyword>
<evidence type="ECO:0000256" key="4">
    <source>
        <dbReference type="ARBA" id="ARBA00013346"/>
    </source>
</evidence>
<dbReference type="PANTHER" id="PTHR11579:SF0">
    <property type="entry name" value="PROTEIN-L-ISOASPARTATE(D-ASPARTATE) O-METHYLTRANSFERASE"/>
    <property type="match status" value="1"/>
</dbReference>
<protein>
    <recommendedName>
        <fullName evidence="4">Protein-L-isoaspartate O-methyltransferase</fullName>
        <ecNumber evidence="3">2.1.1.77</ecNumber>
    </recommendedName>
    <alternativeName>
        <fullName evidence="11">L-isoaspartyl protein carboxyl methyltransferase</fullName>
    </alternativeName>
    <alternativeName>
        <fullName evidence="9">Protein L-isoaspartyl methyltransferase</fullName>
    </alternativeName>
    <alternativeName>
        <fullName evidence="10">Protein-beta-aspartate methyltransferase</fullName>
    </alternativeName>
</protein>
<comment type="subcellular location">
    <subcellularLocation>
        <location evidence="1">Cytoplasm</location>
    </subcellularLocation>
</comment>
<dbReference type="SUPFAM" id="SSF53335">
    <property type="entry name" value="S-adenosyl-L-methionine-dependent methyltransferases"/>
    <property type="match status" value="1"/>
</dbReference>
<dbReference type="EC" id="2.1.1.77" evidence="3"/>
<accession>A0ABP7DMM5</accession>
<evidence type="ECO:0000313" key="13">
    <source>
        <dbReference type="Proteomes" id="UP001500902"/>
    </source>
</evidence>
<keyword evidence="5" id="KW-0963">Cytoplasm</keyword>
<comment type="similarity">
    <text evidence="2">Belongs to the methyltransferase superfamily. L-isoaspartyl/D-aspartyl protein methyltransferase family.</text>
</comment>
<evidence type="ECO:0000256" key="9">
    <source>
        <dbReference type="ARBA" id="ARBA00030757"/>
    </source>
</evidence>
<evidence type="ECO:0000256" key="5">
    <source>
        <dbReference type="ARBA" id="ARBA00022490"/>
    </source>
</evidence>
<dbReference type="Pfam" id="PF01135">
    <property type="entry name" value="PCMT"/>
    <property type="match status" value="1"/>
</dbReference>
<evidence type="ECO:0000256" key="8">
    <source>
        <dbReference type="ARBA" id="ARBA00022691"/>
    </source>
</evidence>
<evidence type="ECO:0000256" key="11">
    <source>
        <dbReference type="ARBA" id="ARBA00031350"/>
    </source>
</evidence>
<evidence type="ECO:0000256" key="1">
    <source>
        <dbReference type="ARBA" id="ARBA00004496"/>
    </source>
</evidence>
<gene>
    <name evidence="12" type="ORF">GCM10022224_085130</name>
</gene>
<keyword evidence="8" id="KW-0949">S-adenosyl-L-methionine</keyword>
<dbReference type="InterPro" id="IPR000682">
    <property type="entry name" value="PCMT"/>
</dbReference>
<keyword evidence="6" id="KW-0489">Methyltransferase</keyword>
<proteinExistence type="inferred from homology"/>
<dbReference type="EMBL" id="BAAAZP010000187">
    <property type="protein sequence ID" value="GAA3706548.1"/>
    <property type="molecule type" value="Genomic_DNA"/>
</dbReference>
<reference evidence="13" key="1">
    <citation type="journal article" date="2019" name="Int. J. Syst. Evol. Microbiol.">
        <title>The Global Catalogue of Microorganisms (GCM) 10K type strain sequencing project: providing services to taxonomists for standard genome sequencing and annotation.</title>
        <authorList>
            <consortium name="The Broad Institute Genomics Platform"/>
            <consortium name="The Broad Institute Genome Sequencing Center for Infectious Disease"/>
            <person name="Wu L."/>
            <person name="Ma J."/>
        </authorList>
    </citation>
    <scope>NUCLEOTIDE SEQUENCE [LARGE SCALE GENOMIC DNA]</scope>
    <source>
        <strain evidence="13">JCM 16904</strain>
    </source>
</reference>
<evidence type="ECO:0000256" key="10">
    <source>
        <dbReference type="ARBA" id="ARBA00031323"/>
    </source>
</evidence>
<organism evidence="12 13">
    <name type="scientific">Nonomuraea antimicrobica</name>
    <dbReference type="NCBI Taxonomy" id="561173"/>
    <lineage>
        <taxon>Bacteria</taxon>
        <taxon>Bacillati</taxon>
        <taxon>Actinomycetota</taxon>
        <taxon>Actinomycetes</taxon>
        <taxon>Streptosporangiales</taxon>
        <taxon>Streptosporangiaceae</taxon>
        <taxon>Nonomuraea</taxon>
    </lineage>
</organism>
<dbReference type="InterPro" id="IPR029063">
    <property type="entry name" value="SAM-dependent_MTases_sf"/>
</dbReference>
<dbReference type="RefSeq" id="WP_344892158.1">
    <property type="nucleotide sequence ID" value="NZ_BAAAZP010000187.1"/>
</dbReference>
<dbReference type="Gene3D" id="3.40.50.150">
    <property type="entry name" value="Vaccinia Virus protein VP39"/>
    <property type="match status" value="1"/>
</dbReference>
<name>A0ABP7DMM5_9ACTN</name>
<sequence>MSRQDGGTRKGSATLPHIAWRLEGMIAGIAERRPRASGAIEQALRKVPRHWFVPDQGLALDDHGDATPIDREIDPQTWWDAVYSAVPIATPVTTPVATQLGTQQLATPPGEGRGGTAYTCVNPAPSRVVDLLELLDSRPGLRVLEVGTGSGWITALLCRLTGDSGSVTSVESDAVVASAAGRNLAAAGVRPYLVMGDLARGCPERAPYDRVLAPFTVPDSWLAQTRPGAVIVGGDDLSRLAVTAGRGDGRSL</sequence>
<evidence type="ECO:0000256" key="3">
    <source>
        <dbReference type="ARBA" id="ARBA00011890"/>
    </source>
</evidence>
<evidence type="ECO:0000256" key="2">
    <source>
        <dbReference type="ARBA" id="ARBA00005369"/>
    </source>
</evidence>
<evidence type="ECO:0000256" key="7">
    <source>
        <dbReference type="ARBA" id="ARBA00022679"/>
    </source>
</evidence>